<feature type="compositionally biased region" description="Basic and acidic residues" evidence="1">
    <location>
        <begin position="100"/>
        <end position="109"/>
    </location>
</feature>
<protein>
    <recommendedName>
        <fullName evidence="3">Reverse transcriptase domain-containing protein</fullName>
    </recommendedName>
</protein>
<feature type="non-terminal residue" evidence="2">
    <location>
        <position position="1"/>
    </location>
</feature>
<feature type="region of interest" description="Disordered" evidence="1">
    <location>
        <begin position="1"/>
        <end position="150"/>
    </location>
</feature>
<name>A0A699L5B7_TANCI</name>
<gene>
    <name evidence="2" type="ORF">Tci_693288</name>
</gene>
<feature type="compositionally biased region" description="Acidic residues" evidence="1">
    <location>
        <begin position="69"/>
        <end position="80"/>
    </location>
</feature>
<feature type="non-terminal residue" evidence="2">
    <location>
        <position position="389"/>
    </location>
</feature>
<proteinExistence type="predicted"/>
<comment type="caution">
    <text evidence="2">The sequence shown here is derived from an EMBL/GenBank/DDBJ whole genome shotgun (WGS) entry which is preliminary data.</text>
</comment>
<feature type="compositionally biased region" description="Basic and acidic residues" evidence="1">
    <location>
        <begin position="361"/>
        <end position="371"/>
    </location>
</feature>
<feature type="region of interest" description="Disordered" evidence="1">
    <location>
        <begin position="358"/>
        <end position="389"/>
    </location>
</feature>
<reference evidence="2" key="1">
    <citation type="journal article" date="2019" name="Sci. Rep.">
        <title>Draft genome of Tanacetum cinerariifolium, the natural source of mosquito coil.</title>
        <authorList>
            <person name="Yamashiro T."/>
            <person name="Shiraishi A."/>
            <person name="Satake H."/>
            <person name="Nakayama K."/>
        </authorList>
    </citation>
    <scope>NUCLEOTIDE SEQUENCE</scope>
</reference>
<sequence length="389" mass="42749">PEEPEQAPLSPDYVPKPEYPEYLAPSDAKAPMKDQPLPDDALPTALSLGYVADFDSEEDPEGDPKEDPEASEDDDEEEEEHSTPTDSFAVSVDDLVPSAEDTKAFKTDESAPTPVPSPRPEDTEAFETDESAPTPIPSPPLPLPSPPTTSPTYAEAPLGYIAAKIRLRVISPSTYHPSKIQLTPLLLPSTSHRDDTPERTCRFERELASLLLLPDLSCTVESEARCARKAWGQDMDCNWVVHAELQAYRAQVQTHETHIQTWDARIGSMKTLVTTLVAQTSSLQTQLTTTLGRIQTLKAREPIRTDDPEDAGNSFLKKMPPKKKTATTTTTTPLIDAQIKALIVQGVTDALAKIKANRTSRNGDDNHDSRTGSRRIKRAARECTDSDFL</sequence>
<accession>A0A699L5B7</accession>
<dbReference type="EMBL" id="BKCJ010576862">
    <property type="protein sequence ID" value="GFB21317.1"/>
    <property type="molecule type" value="Genomic_DNA"/>
</dbReference>
<evidence type="ECO:0000256" key="1">
    <source>
        <dbReference type="SAM" id="MobiDB-lite"/>
    </source>
</evidence>
<evidence type="ECO:0000313" key="2">
    <source>
        <dbReference type="EMBL" id="GFB21317.1"/>
    </source>
</evidence>
<feature type="compositionally biased region" description="Basic and acidic residues" evidence="1">
    <location>
        <begin position="379"/>
        <end position="389"/>
    </location>
</feature>
<feature type="region of interest" description="Disordered" evidence="1">
    <location>
        <begin position="304"/>
        <end position="329"/>
    </location>
</feature>
<dbReference type="AlphaFoldDB" id="A0A699L5B7"/>
<evidence type="ECO:0008006" key="3">
    <source>
        <dbReference type="Google" id="ProtNLM"/>
    </source>
</evidence>
<organism evidence="2">
    <name type="scientific">Tanacetum cinerariifolium</name>
    <name type="common">Dalmatian daisy</name>
    <name type="synonym">Chrysanthemum cinerariifolium</name>
    <dbReference type="NCBI Taxonomy" id="118510"/>
    <lineage>
        <taxon>Eukaryota</taxon>
        <taxon>Viridiplantae</taxon>
        <taxon>Streptophyta</taxon>
        <taxon>Embryophyta</taxon>
        <taxon>Tracheophyta</taxon>
        <taxon>Spermatophyta</taxon>
        <taxon>Magnoliopsida</taxon>
        <taxon>eudicotyledons</taxon>
        <taxon>Gunneridae</taxon>
        <taxon>Pentapetalae</taxon>
        <taxon>asterids</taxon>
        <taxon>campanulids</taxon>
        <taxon>Asterales</taxon>
        <taxon>Asteraceae</taxon>
        <taxon>Asteroideae</taxon>
        <taxon>Anthemideae</taxon>
        <taxon>Anthemidinae</taxon>
        <taxon>Tanacetum</taxon>
    </lineage>
</organism>
<feature type="compositionally biased region" description="Pro residues" evidence="1">
    <location>
        <begin position="134"/>
        <end position="149"/>
    </location>
</feature>